<proteinExistence type="predicted"/>
<evidence type="ECO:0000313" key="1">
    <source>
        <dbReference type="EMBL" id="GAA1595551.1"/>
    </source>
</evidence>
<organism evidence="1 2">
    <name type="scientific">Kribbella sancticallisti</name>
    <dbReference type="NCBI Taxonomy" id="460087"/>
    <lineage>
        <taxon>Bacteria</taxon>
        <taxon>Bacillati</taxon>
        <taxon>Actinomycetota</taxon>
        <taxon>Actinomycetes</taxon>
        <taxon>Propionibacteriales</taxon>
        <taxon>Kribbellaceae</taxon>
        <taxon>Kribbella</taxon>
    </lineage>
</organism>
<sequence length="296" mass="32648">MCPARLVLLPPGSRERLAGERVAQVYATPGAEEPAAGLAEELGVRLTVVPELSHAEAESVVREIADQHRGETVVVVAPELDLGITLPAVIEHEGDGWSLEPSPNEVTLASYEQAAERFRDSLRRTPNAYMIELFDLIDAHLRDGGSVLELGSGTGEDAVELERRGHRVRRTDAAGSFVEMIRADGHDADRLNALTDDFGGPYDLVFADAVFVHFTPAQLATVLRKSHQAAQLLAFTTREGEGDEWSNRHLDLPRHFTLWEEQSLRELLAACGWTVLAWQRGQTPIGGWFYVLARRT</sequence>
<keyword evidence="2" id="KW-1185">Reference proteome</keyword>
<dbReference type="InterPro" id="IPR029063">
    <property type="entry name" value="SAM-dependent_MTases_sf"/>
</dbReference>
<reference evidence="1 2" key="1">
    <citation type="journal article" date="2019" name="Int. J. Syst. Evol. Microbiol.">
        <title>The Global Catalogue of Microorganisms (GCM) 10K type strain sequencing project: providing services to taxonomists for standard genome sequencing and annotation.</title>
        <authorList>
            <consortium name="The Broad Institute Genomics Platform"/>
            <consortium name="The Broad Institute Genome Sequencing Center for Infectious Disease"/>
            <person name="Wu L."/>
            <person name="Ma J."/>
        </authorList>
    </citation>
    <scope>NUCLEOTIDE SEQUENCE [LARGE SCALE GENOMIC DNA]</scope>
    <source>
        <strain evidence="1 2">JCM 14969</strain>
    </source>
</reference>
<evidence type="ECO:0008006" key="3">
    <source>
        <dbReference type="Google" id="ProtNLM"/>
    </source>
</evidence>
<evidence type="ECO:0000313" key="2">
    <source>
        <dbReference type="Proteomes" id="UP001500393"/>
    </source>
</evidence>
<dbReference type="Proteomes" id="UP001500393">
    <property type="component" value="Unassembled WGS sequence"/>
</dbReference>
<comment type="caution">
    <text evidence="1">The sequence shown here is derived from an EMBL/GenBank/DDBJ whole genome shotgun (WGS) entry which is preliminary data.</text>
</comment>
<dbReference type="SUPFAM" id="SSF53335">
    <property type="entry name" value="S-adenosyl-L-methionine-dependent methyltransferases"/>
    <property type="match status" value="1"/>
</dbReference>
<dbReference type="CDD" id="cd02440">
    <property type="entry name" value="AdoMet_MTases"/>
    <property type="match status" value="1"/>
</dbReference>
<gene>
    <name evidence="1" type="ORF">GCM10009789_56930</name>
</gene>
<dbReference type="Pfam" id="PF13489">
    <property type="entry name" value="Methyltransf_23"/>
    <property type="match status" value="1"/>
</dbReference>
<name>A0ABN2E3V7_9ACTN</name>
<accession>A0ABN2E3V7</accession>
<dbReference type="EMBL" id="BAAAOS010000044">
    <property type="protein sequence ID" value="GAA1595551.1"/>
    <property type="molecule type" value="Genomic_DNA"/>
</dbReference>
<dbReference type="Gene3D" id="3.40.50.150">
    <property type="entry name" value="Vaccinia Virus protein VP39"/>
    <property type="match status" value="1"/>
</dbReference>
<protein>
    <recommendedName>
        <fullName evidence="3">Methyltransferase domain-containing protein</fullName>
    </recommendedName>
</protein>